<feature type="binding site" evidence="11">
    <location>
        <begin position="292"/>
        <end position="296"/>
    </location>
    <ligand>
        <name>FMN</name>
        <dbReference type="ChEBI" id="CHEBI:58210"/>
    </ligand>
</feature>
<dbReference type="GO" id="GO:0008652">
    <property type="term" value="P:amino acid biosynthetic process"/>
    <property type="evidence" value="ECO:0007669"/>
    <property type="project" value="UniProtKB-KW"/>
</dbReference>
<keyword evidence="7 11" id="KW-0274">FAD</keyword>
<evidence type="ECO:0000256" key="7">
    <source>
        <dbReference type="ARBA" id="ARBA00022827"/>
    </source>
</evidence>
<dbReference type="InterPro" id="IPR020541">
    <property type="entry name" value="Chorismate_synthase_CS"/>
</dbReference>
<evidence type="ECO:0000256" key="9">
    <source>
        <dbReference type="ARBA" id="ARBA00023141"/>
    </source>
</evidence>
<comment type="pathway">
    <text evidence="1 11">Metabolic intermediate biosynthesis; chorismate biosynthesis; chorismate from D-erythrose 4-phosphate and phosphoenolpyruvate: step 7/7.</text>
</comment>
<dbReference type="RefSeq" id="WP_183596915.1">
    <property type="nucleotide sequence ID" value="NZ_JACHXK010000001.1"/>
</dbReference>
<dbReference type="Gene3D" id="3.60.150.10">
    <property type="entry name" value="Chorismate synthase AroC"/>
    <property type="match status" value="1"/>
</dbReference>
<dbReference type="PROSITE" id="PS00789">
    <property type="entry name" value="CHORISMATE_SYNTHASE_3"/>
    <property type="match status" value="1"/>
</dbReference>
<comment type="catalytic activity">
    <reaction evidence="11">
        <text>5-O-(1-carboxyvinyl)-3-phosphoshikimate = chorismate + phosphate</text>
        <dbReference type="Rhea" id="RHEA:21020"/>
        <dbReference type="ChEBI" id="CHEBI:29748"/>
        <dbReference type="ChEBI" id="CHEBI:43474"/>
        <dbReference type="ChEBI" id="CHEBI:57701"/>
        <dbReference type="EC" id="4.2.3.5"/>
    </reaction>
</comment>
<comment type="function">
    <text evidence="11">Catalyzes the anti-1,4-elimination of the C-3 phosphate and the C-6 proR hydrogen from 5-enolpyruvylshikimate-3-phosphate (EPSP) to yield chorismate, which is the branch point compound that serves as the starting substrate for the three terminal pathways of aromatic amino acid biosynthesis. This reaction introduces a second double bond into the aromatic ring system.</text>
</comment>
<keyword evidence="9 11" id="KW-0057">Aromatic amino acid biosynthesis</keyword>
<evidence type="ECO:0000256" key="6">
    <source>
        <dbReference type="ARBA" id="ARBA00022643"/>
    </source>
</evidence>
<evidence type="ECO:0000256" key="5">
    <source>
        <dbReference type="ARBA" id="ARBA00022630"/>
    </source>
</evidence>
<dbReference type="GO" id="GO:0010181">
    <property type="term" value="F:FMN binding"/>
    <property type="evidence" value="ECO:0007669"/>
    <property type="project" value="TreeGrafter"/>
</dbReference>
<evidence type="ECO:0000256" key="1">
    <source>
        <dbReference type="ARBA" id="ARBA00005044"/>
    </source>
</evidence>
<keyword evidence="5 11" id="KW-0285">Flavoprotein</keyword>
<dbReference type="SUPFAM" id="SSF103263">
    <property type="entry name" value="Chorismate synthase, AroC"/>
    <property type="match status" value="1"/>
</dbReference>
<dbReference type="GO" id="GO:0009073">
    <property type="term" value="P:aromatic amino acid family biosynthetic process"/>
    <property type="evidence" value="ECO:0007669"/>
    <property type="project" value="UniProtKB-KW"/>
</dbReference>
<keyword evidence="4 11" id="KW-0028">Amino-acid biosynthesis</keyword>
<dbReference type="InterPro" id="IPR035904">
    <property type="entry name" value="Chorismate_synth_AroC_sf"/>
</dbReference>
<dbReference type="PIRSF" id="PIRSF001456">
    <property type="entry name" value="Chorismate_synth"/>
    <property type="match status" value="1"/>
</dbReference>
<dbReference type="HAMAP" id="MF_00300">
    <property type="entry name" value="Chorismate_synth"/>
    <property type="match status" value="1"/>
</dbReference>
<evidence type="ECO:0000256" key="4">
    <source>
        <dbReference type="ARBA" id="ARBA00022605"/>
    </source>
</evidence>
<dbReference type="PROSITE" id="PS00788">
    <property type="entry name" value="CHORISMATE_SYNTHASE_2"/>
    <property type="match status" value="1"/>
</dbReference>
<evidence type="ECO:0000256" key="10">
    <source>
        <dbReference type="ARBA" id="ARBA00023239"/>
    </source>
</evidence>
<comment type="caution">
    <text evidence="12">The sequence shown here is derived from an EMBL/GenBank/DDBJ whole genome shotgun (WGS) entry which is preliminary data.</text>
</comment>
<comment type="cofactor">
    <cofactor evidence="11">
        <name>FMNH2</name>
        <dbReference type="ChEBI" id="CHEBI:57618"/>
    </cofactor>
    <text evidence="11">Reduced FMN (FMNH(2)).</text>
</comment>
<feature type="binding site" evidence="11">
    <location>
        <position position="277"/>
    </location>
    <ligand>
        <name>FMN</name>
        <dbReference type="ChEBI" id="CHEBI:58210"/>
    </ligand>
</feature>
<protein>
    <recommendedName>
        <fullName evidence="3 11">Chorismate synthase</fullName>
        <shortName evidence="11">CS</shortName>
        <ecNumber evidence="3 11">4.2.3.5</ecNumber>
    </recommendedName>
    <alternativeName>
        <fullName evidence="11">5-enolpyruvylshikimate-3-phosphate phospholyase</fullName>
    </alternativeName>
</protein>
<dbReference type="NCBIfam" id="NF003793">
    <property type="entry name" value="PRK05382.1"/>
    <property type="match status" value="1"/>
</dbReference>
<keyword evidence="6 11" id="KW-0288">FMN</keyword>
<keyword evidence="13" id="KW-1185">Reference proteome</keyword>
<reference evidence="12 13" key="1">
    <citation type="submission" date="2020-08" db="EMBL/GenBank/DDBJ databases">
        <title>Genomic Encyclopedia of Type Strains, Phase III (KMG-III): the genomes of soil and plant-associated and newly described type strains.</title>
        <authorList>
            <person name="Whitman W."/>
        </authorList>
    </citation>
    <scope>NUCLEOTIDE SEQUENCE [LARGE SCALE GENOMIC DNA]</scope>
    <source>
        <strain evidence="12 13">CECT 5862</strain>
    </source>
</reference>
<feature type="binding site" evidence="11">
    <location>
        <position position="318"/>
    </location>
    <ligand>
        <name>FMN</name>
        <dbReference type="ChEBI" id="CHEBI:58210"/>
    </ligand>
</feature>
<sequence>MAGSTYGEVFKLTTFGESHGEAVGVIVDGVTPGVEIDNAYIQKQMDRRKPGQSSVTTPRKEYDTINIVSGIYDGKTTGTPMCILLYNTDMKPEAYDDIRNAFRPGHADYTYLQKYGIRDHRGSGRASGRETAGRVAAGAVARKLLERRGVEIVAYTKSLGGIKCETYDESYIEQNPVRACDPVAAEKMINRIHELAAAGDSCGGIVECRIRGVKPGIGEPVFDKLDAELAKAMLSIGAVKGIEFGAGFAAAEMLGSEHNDPMDASGFLSNNAGGIVGGISNGAEIVFRVVVKPTSSISKPQQTMNVRGEEQTIVTIGRHDPSICPRIIPVVEAMASIVLEDLYKRQGALHDQ</sequence>
<dbReference type="GO" id="GO:0009423">
    <property type="term" value="P:chorismate biosynthetic process"/>
    <property type="evidence" value="ECO:0007669"/>
    <property type="project" value="UniProtKB-UniRule"/>
</dbReference>
<dbReference type="GO" id="GO:0004107">
    <property type="term" value="F:chorismate synthase activity"/>
    <property type="evidence" value="ECO:0007669"/>
    <property type="project" value="UniProtKB-UniRule"/>
</dbReference>
<evidence type="ECO:0000256" key="3">
    <source>
        <dbReference type="ARBA" id="ARBA00013036"/>
    </source>
</evidence>
<dbReference type="CDD" id="cd07304">
    <property type="entry name" value="Chorismate_synthase"/>
    <property type="match status" value="1"/>
</dbReference>
<dbReference type="Proteomes" id="UP000570361">
    <property type="component" value="Unassembled WGS sequence"/>
</dbReference>
<dbReference type="UniPathway" id="UPA00053">
    <property type="reaction ID" value="UER00090"/>
</dbReference>
<evidence type="ECO:0000313" key="13">
    <source>
        <dbReference type="Proteomes" id="UP000570361"/>
    </source>
</evidence>
<accession>A0A7W5AU09</accession>
<evidence type="ECO:0000256" key="8">
    <source>
        <dbReference type="ARBA" id="ARBA00022857"/>
    </source>
</evidence>
<dbReference type="PANTHER" id="PTHR21085:SF0">
    <property type="entry name" value="CHORISMATE SYNTHASE"/>
    <property type="match status" value="1"/>
</dbReference>
<feature type="binding site" evidence="11">
    <location>
        <position position="48"/>
    </location>
    <ligand>
        <name>NADP(+)</name>
        <dbReference type="ChEBI" id="CHEBI:58349"/>
    </ligand>
</feature>
<comment type="caution">
    <text evidence="11">Lacks conserved residue(s) required for the propagation of feature annotation.</text>
</comment>
<dbReference type="EMBL" id="JACHXK010000001">
    <property type="protein sequence ID" value="MBB3108638.1"/>
    <property type="molecule type" value="Genomic_DNA"/>
</dbReference>
<dbReference type="EC" id="4.2.3.5" evidence="3 11"/>
<gene>
    <name evidence="11" type="primary">aroC</name>
    <name evidence="12" type="ORF">FHS18_000666</name>
</gene>
<feature type="binding site" evidence="11">
    <location>
        <begin position="125"/>
        <end position="127"/>
    </location>
    <ligand>
        <name>FMN</name>
        <dbReference type="ChEBI" id="CHEBI:58210"/>
    </ligand>
</feature>
<evidence type="ECO:0000313" key="12">
    <source>
        <dbReference type="EMBL" id="MBB3108638.1"/>
    </source>
</evidence>
<dbReference type="AlphaFoldDB" id="A0A7W5AU09"/>
<dbReference type="NCBIfam" id="TIGR00033">
    <property type="entry name" value="aroC"/>
    <property type="match status" value="1"/>
</dbReference>
<organism evidence="12 13">
    <name type="scientific">Paenibacillus phyllosphaerae</name>
    <dbReference type="NCBI Taxonomy" id="274593"/>
    <lineage>
        <taxon>Bacteria</taxon>
        <taxon>Bacillati</taxon>
        <taxon>Bacillota</taxon>
        <taxon>Bacilli</taxon>
        <taxon>Bacillales</taxon>
        <taxon>Paenibacillaceae</taxon>
        <taxon>Paenibacillus</taxon>
    </lineage>
</organism>
<evidence type="ECO:0000256" key="11">
    <source>
        <dbReference type="HAMAP-Rule" id="MF_00300"/>
    </source>
</evidence>
<comment type="subunit">
    <text evidence="11">Homotetramer.</text>
</comment>
<keyword evidence="10 11" id="KW-0456">Lyase</keyword>
<evidence type="ECO:0000256" key="2">
    <source>
        <dbReference type="ARBA" id="ARBA00008014"/>
    </source>
</evidence>
<dbReference type="GO" id="GO:0005829">
    <property type="term" value="C:cytosol"/>
    <property type="evidence" value="ECO:0007669"/>
    <property type="project" value="TreeGrafter"/>
</dbReference>
<proteinExistence type="inferred from homology"/>
<dbReference type="Pfam" id="PF01264">
    <property type="entry name" value="Chorismate_synt"/>
    <property type="match status" value="1"/>
</dbReference>
<dbReference type="InterPro" id="IPR000453">
    <property type="entry name" value="Chorismate_synth"/>
</dbReference>
<comment type="similarity">
    <text evidence="2 11">Belongs to the chorismate synthase family.</text>
</comment>
<dbReference type="PANTHER" id="PTHR21085">
    <property type="entry name" value="CHORISMATE SYNTHASE"/>
    <property type="match status" value="1"/>
</dbReference>
<keyword evidence="8 11" id="KW-0521">NADP</keyword>
<name>A0A7W5AU09_9BACL</name>